<name>A0ABD2ZXY9_9GENT</name>
<keyword evidence="4" id="KW-0804">Transcription</keyword>
<evidence type="ECO:0000256" key="1">
    <source>
        <dbReference type="ARBA" id="ARBA00004123"/>
    </source>
</evidence>
<evidence type="ECO:0000256" key="2">
    <source>
        <dbReference type="ARBA" id="ARBA00023015"/>
    </source>
</evidence>
<dbReference type="PANTHER" id="PTHR46929:SF3">
    <property type="entry name" value="MYB_SANT-LIKE DOMAIN-CONTAINING PROTEIN"/>
    <property type="match status" value="1"/>
</dbReference>
<evidence type="ECO:0000256" key="6">
    <source>
        <dbReference type="SAM" id="MobiDB-lite"/>
    </source>
</evidence>
<dbReference type="EMBL" id="JBJUIK010000007">
    <property type="protein sequence ID" value="KAL3523022.1"/>
    <property type="molecule type" value="Genomic_DNA"/>
</dbReference>
<dbReference type="Pfam" id="PF02362">
    <property type="entry name" value="B3"/>
    <property type="match status" value="1"/>
</dbReference>
<reference evidence="8 9" key="1">
    <citation type="submission" date="2024-11" db="EMBL/GenBank/DDBJ databases">
        <title>A near-complete genome assembly of Cinchona calisaya.</title>
        <authorList>
            <person name="Lian D.C."/>
            <person name="Zhao X.W."/>
            <person name="Wei L."/>
        </authorList>
    </citation>
    <scope>NUCLEOTIDE SEQUENCE [LARGE SCALE GENOMIC DNA]</scope>
    <source>
        <tissue evidence="8">Nenye</tissue>
    </source>
</reference>
<gene>
    <name evidence="8" type="ORF">ACH5RR_015856</name>
</gene>
<evidence type="ECO:0000256" key="4">
    <source>
        <dbReference type="ARBA" id="ARBA00023163"/>
    </source>
</evidence>
<dbReference type="InterPro" id="IPR015300">
    <property type="entry name" value="DNA-bd_pseudobarrel_sf"/>
</dbReference>
<dbReference type="InterPro" id="IPR003340">
    <property type="entry name" value="B3_DNA-bd"/>
</dbReference>
<dbReference type="AlphaFoldDB" id="A0ABD2ZXY9"/>
<dbReference type="Pfam" id="PF12776">
    <property type="entry name" value="Myb_DNA-bind_3"/>
    <property type="match status" value="1"/>
</dbReference>
<evidence type="ECO:0000259" key="7">
    <source>
        <dbReference type="PROSITE" id="PS50863"/>
    </source>
</evidence>
<evidence type="ECO:0000256" key="5">
    <source>
        <dbReference type="ARBA" id="ARBA00023242"/>
    </source>
</evidence>
<proteinExistence type="predicted"/>
<dbReference type="Gene3D" id="2.40.330.10">
    <property type="entry name" value="DNA-binding pseudobarrel domain"/>
    <property type="match status" value="1"/>
</dbReference>
<comment type="subcellular location">
    <subcellularLocation>
        <location evidence="1">Nucleus</location>
    </subcellularLocation>
</comment>
<sequence>MKRWAKTVDDAFFMPVFSRMLYMHNNFESVQIPTEIVDNIKEKVPDAAIIKGPFGGSWTVKVQQDENGIFLVDGWENFRVHHTLESWGCLLFTHCGNWCFRVDIFDGSGLEKRKVDKGGNNEAGPSGVKRGRRGRKNDGSLKGHLSKFPAPDSGVHYTNRTNWDELGLRGLFLDACLEEASKERSTSGNLTSESYKKVQLVLNEKTRIHFRLSQLVNQWNSLRRRYIIWSKIIAQAGNGKFDPVSNKINWNKKQWEKYIKVNPGARQFRYKSLAYPKKMKLLFGCYVETDVDGGG</sequence>
<dbReference type="PROSITE" id="PS50863">
    <property type="entry name" value="B3"/>
    <property type="match status" value="1"/>
</dbReference>
<dbReference type="GO" id="GO:0005634">
    <property type="term" value="C:nucleus"/>
    <property type="evidence" value="ECO:0007669"/>
    <property type="project" value="UniProtKB-SubCell"/>
</dbReference>
<dbReference type="SUPFAM" id="SSF101936">
    <property type="entry name" value="DNA-binding pseudobarrel domain"/>
    <property type="match status" value="1"/>
</dbReference>
<organism evidence="8 9">
    <name type="scientific">Cinchona calisaya</name>
    <dbReference type="NCBI Taxonomy" id="153742"/>
    <lineage>
        <taxon>Eukaryota</taxon>
        <taxon>Viridiplantae</taxon>
        <taxon>Streptophyta</taxon>
        <taxon>Embryophyta</taxon>
        <taxon>Tracheophyta</taxon>
        <taxon>Spermatophyta</taxon>
        <taxon>Magnoliopsida</taxon>
        <taxon>eudicotyledons</taxon>
        <taxon>Gunneridae</taxon>
        <taxon>Pentapetalae</taxon>
        <taxon>asterids</taxon>
        <taxon>lamiids</taxon>
        <taxon>Gentianales</taxon>
        <taxon>Rubiaceae</taxon>
        <taxon>Cinchonoideae</taxon>
        <taxon>Cinchoneae</taxon>
        <taxon>Cinchona</taxon>
    </lineage>
</organism>
<dbReference type="SMART" id="SM01019">
    <property type="entry name" value="B3"/>
    <property type="match status" value="1"/>
</dbReference>
<comment type="caution">
    <text evidence="8">The sequence shown here is derived from an EMBL/GenBank/DDBJ whole genome shotgun (WGS) entry which is preliminary data.</text>
</comment>
<evidence type="ECO:0000256" key="3">
    <source>
        <dbReference type="ARBA" id="ARBA00023125"/>
    </source>
</evidence>
<dbReference type="Proteomes" id="UP001630127">
    <property type="component" value="Unassembled WGS sequence"/>
</dbReference>
<keyword evidence="2" id="KW-0805">Transcription regulation</keyword>
<dbReference type="InterPro" id="IPR024752">
    <property type="entry name" value="Myb/SANT-like_dom"/>
</dbReference>
<feature type="domain" description="TF-B3" evidence="7">
    <location>
        <begin position="15"/>
        <end position="108"/>
    </location>
</feature>
<dbReference type="PANTHER" id="PTHR46929">
    <property type="entry name" value="EXPRESSED PROTEIN"/>
    <property type="match status" value="1"/>
</dbReference>
<evidence type="ECO:0000313" key="8">
    <source>
        <dbReference type="EMBL" id="KAL3523022.1"/>
    </source>
</evidence>
<protein>
    <recommendedName>
        <fullName evidence="7">TF-B3 domain-containing protein</fullName>
    </recommendedName>
</protein>
<keyword evidence="5" id="KW-0539">Nucleus</keyword>
<keyword evidence="9" id="KW-1185">Reference proteome</keyword>
<dbReference type="GO" id="GO:0003677">
    <property type="term" value="F:DNA binding"/>
    <property type="evidence" value="ECO:0007669"/>
    <property type="project" value="UniProtKB-KW"/>
</dbReference>
<evidence type="ECO:0000313" key="9">
    <source>
        <dbReference type="Proteomes" id="UP001630127"/>
    </source>
</evidence>
<accession>A0ABD2ZXY9</accession>
<keyword evidence="3" id="KW-0238">DNA-binding</keyword>
<feature type="region of interest" description="Disordered" evidence="6">
    <location>
        <begin position="114"/>
        <end position="147"/>
    </location>
</feature>